<dbReference type="GO" id="GO:0008374">
    <property type="term" value="F:O-acyltransferase activity"/>
    <property type="evidence" value="ECO:0007669"/>
    <property type="project" value="TreeGrafter"/>
</dbReference>
<dbReference type="RefSeq" id="WP_281290227.1">
    <property type="nucleotide sequence ID" value="NZ_BKAF01000049.1"/>
</dbReference>
<dbReference type="GO" id="GO:0005829">
    <property type="term" value="C:cytosol"/>
    <property type="evidence" value="ECO:0007669"/>
    <property type="project" value="TreeGrafter"/>
</dbReference>
<evidence type="ECO:0000313" key="4">
    <source>
        <dbReference type="Proteomes" id="UP000198649"/>
    </source>
</evidence>
<reference evidence="3 4" key="1">
    <citation type="submission" date="2016-10" db="EMBL/GenBank/DDBJ databases">
        <authorList>
            <person name="de Groot N.N."/>
        </authorList>
    </citation>
    <scope>NUCLEOTIDE SEQUENCE [LARGE SCALE GENOMIC DNA]</scope>
    <source>
        <strain evidence="3 4">CGMCC 1.11156</strain>
    </source>
</reference>
<protein>
    <submittedName>
        <fullName evidence="3">Acetyltransferase (Isoleucine patch superfamily)</fullName>
    </submittedName>
</protein>
<organism evidence="3 4">
    <name type="scientific">Nocardioides psychrotolerans</name>
    <dbReference type="NCBI Taxonomy" id="1005945"/>
    <lineage>
        <taxon>Bacteria</taxon>
        <taxon>Bacillati</taxon>
        <taxon>Actinomycetota</taxon>
        <taxon>Actinomycetes</taxon>
        <taxon>Propionibacteriales</taxon>
        <taxon>Nocardioidaceae</taxon>
        <taxon>Nocardioides</taxon>
    </lineage>
</organism>
<dbReference type="AlphaFoldDB" id="A0A1I3DPM7"/>
<evidence type="ECO:0000256" key="1">
    <source>
        <dbReference type="ARBA" id="ARBA00007274"/>
    </source>
</evidence>
<dbReference type="Pfam" id="PF00132">
    <property type="entry name" value="Hexapep"/>
    <property type="match status" value="1"/>
</dbReference>
<dbReference type="InterPro" id="IPR051159">
    <property type="entry name" value="Hexapeptide_acetyltransf"/>
</dbReference>
<dbReference type="CDD" id="cd04647">
    <property type="entry name" value="LbH_MAT_like"/>
    <property type="match status" value="1"/>
</dbReference>
<proteinExistence type="inferred from homology"/>
<evidence type="ECO:0000313" key="3">
    <source>
        <dbReference type="EMBL" id="SFH88431.1"/>
    </source>
</evidence>
<dbReference type="InterPro" id="IPR011004">
    <property type="entry name" value="Trimer_LpxA-like_sf"/>
</dbReference>
<dbReference type="PANTHER" id="PTHR23416:SF23">
    <property type="entry name" value="ACETYLTRANSFERASE C18B11.09C-RELATED"/>
    <property type="match status" value="1"/>
</dbReference>
<keyword evidence="4" id="KW-1185">Reference proteome</keyword>
<gene>
    <name evidence="3" type="ORF">SAMN05216561_10315</name>
</gene>
<comment type="similarity">
    <text evidence="1">Belongs to the transferase hexapeptide repeat family.</text>
</comment>
<dbReference type="EMBL" id="FOQG01000003">
    <property type="protein sequence ID" value="SFH88431.1"/>
    <property type="molecule type" value="Genomic_DNA"/>
</dbReference>
<keyword evidence="2 3" id="KW-0808">Transferase</keyword>
<dbReference type="PANTHER" id="PTHR23416">
    <property type="entry name" value="SIALIC ACID SYNTHASE-RELATED"/>
    <property type="match status" value="1"/>
</dbReference>
<name>A0A1I3DPM7_9ACTN</name>
<accession>A0A1I3DPM7</accession>
<dbReference type="STRING" id="1005945.SAMN05216561_10315"/>
<dbReference type="SUPFAM" id="SSF51161">
    <property type="entry name" value="Trimeric LpxA-like enzymes"/>
    <property type="match status" value="1"/>
</dbReference>
<evidence type="ECO:0000256" key="2">
    <source>
        <dbReference type="ARBA" id="ARBA00022679"/>
    </source>
</evidence>
<dbReference type="Gene3D" id="2.160.10.10">
    <property type="entry name" value="Hexapeptide repeat proteins"/>
    <property type="match status" value="1"/>
</dbReference>
<dbReference type="InterPro" id="IPR001451">
    <property type="entry name" value="Hexapep"/>
</dbReference>
<sequence>MKRPERWINAGVQAAWTWLQRAGEISPGTRAGDAFGSLGVGSSIGFPMATLMGARAIHVGERTLIGRQVTLSVGYGPTATVLPERGLVIGDRCVIGARTSLTAHESIVIGDDVWFGQDVFVSDASHGYQELGAPIGLQLGEHQPVMIGAGSWIGHGAIILPGTTIGENVVVAAGSVVRGVVEDRAIVGGAPARVLRRFEPTVGWVTPGGDVRPVLAPLAERYDLTGVVTP</sequence>
<dbReference type="Pfam" id="PF14602">
    <property type="entry name" value="Hexapep_2"/>
    <property type="match status" value="1"/>
</dbReference>
<dbReference type="Proteomes" id="UP000198649">
    <property type="component" value="Unassembled WGS sequence"/>
</dbReference>